<dbReference type="GO" id="GO:0019752">
    <property type="term" value="P:carboxylic acid metabolic process"/>
    <property type="evidence" value="ECO:0007669"/>
    <property type="project" value="UniProtKB-ARBA"/>
</dbReference>
<dbReference type="InterPro" id="IPR036291">
    <property type="entry name" value="NAD(P)-bd_dom_sf"/>
</dbReference>
<sequence>MNTLRFFTNADVARALDYAPLIEALRTGLAVACESPVRGCHDLPHDASLLHMPVWQKGQGIGVKLVTVFPHNSARQLPSVAAVFTLFDDETGQPLALLEASEMTARRTACTSALAADYLVRHDAERLLIVGGGTLAAHMVRAHCCVRPYRQIEIWARSPAKLAPLLAQLQAEGFPVCASSDLQESVQQADSITCITTSREPLVLGAWLQPGTHLDLVGAFLPSMRETDSAAVGRARIVVDTREGALHEAGDLLFAIADGVINQQALTTELKDLLNGHGQRVDEQEITLFKSVGFALEDLIAARALLAQQPTN</sequence>
<dbReference type="PANTHER" id="PTHR13812">
    <property type="entry name" value="KETIMINE REDUCTASE MU-CRYSTALLIN"/>
    <property type="match status" value="1"/>
</dbReference>
<accession>A0A9W6K549</accession>
<name>A0A9W6K549_9PSED</name>
<dbReference type="PIRSF" id="PIRSF001439">
    <property type="entry name" value="CryM"/>
    <property type="match status" value="1"/>
</dbReference>
<dbReference type="RefSeq" id="WP_271193925.1">
    <property type="nucleotide sequence ID" value="NZ_BSFN01000001.1"/>
</dbReference>
<dbReference type="PANTHER" id="PTHR13812:SF19">
    <property type="entry name" value="KETIMINE REDUCTASE MU-CRYSTALLIN"/>
    <property type="match status" value="1"/>
</dbReference>
<evidence type="ECO:0000256" key="1">
    <source>
        <dbReference type="ARBA" id="ARBA00008903"/>
    </source>
</evidence>
<dbReference type="NCBIfam" id="NF004793">
    <property type="entry name" value="PRK06141.1"/>
    <property type="match status" value="1"/>
</dbReference>
<dbReference type="Pfam" id="PF02423">
    <property type="entry name" value="OCD_Mu_crystall"/>
    <property type="match status" value="1"/>
</dbReference>
<organism evidence="2 3">
    <name type="scientific">Pseudomonas turukhanskensis</name>
    <dbReference type="NCBI Taxonomy" id="1806536"/>
    <lineage>
        <taxon>Bacteria</taxon>
        <taxon>Pseudomonadati</taxon>
        <taxon>Pseudomonadota</taxon>
        <taxon>Gammaproteobacteria</taxon>
        <taxon>Pseudomonadales</taxon>
        <taxon>Pseudomonadaceae</taxon>
        <taxon>Pseudomonas</taxon>
    </lineage>
</organism>
<comment type="caution">
    <text evidence="2">The sequence shown here is derived from an EMBL/GenBank/DDBJ whole genome shotgun (WGS) entry which is preliminary data.</text>
</comment>
<gene>
    <name evidence="2" type="ORF">GCM10017655_07560</name>
</gene>
<dbReference type="GO" id="GO:0005737">
    <property type="term" value="C:cytoplasm"/>
    <property type="evidence" value="ECO:0007669"/>
    <property type="project" value="TreeGrafter"/>
</dbReference>
<dbReference type="EMBL" id="BSFN01000001">
    <property type="protein sequence ID" value="GLK87694.1"/>
    <property type="molecule type" value="Genomic_DNA"/>
</dbReference>
<dbReference type="InterPro" id="IPR023401">
    <property type="entry name" value="ODC_N"/>
</dbReference>
<reference evidence="2" key="2">
    <citation type="submission" date="2023-01" db="EMBL/GenBank/DDBJ databases">
        <authorList>
            <person name="Sun Q."/>
            <person name="Evtushenko L."/>
        </authorList>
    </citation>
    <scope>NUCLEOTIDE SEQUENCE</scope>
    <source>
        <strain evidence="2">VKM B-2935</strain>
    </source>
</reference>
<keyword evidence="3" id="KW-1185">Reference proteome</keyword>
<dbReference type="InterPro" id="IPR003462">
    <property type="entry name" value="ODC_Mu_crystall"/>
</dbReference>
<dbReference type="AlphaFoldDB" id="A0A9W6K549"/>
<evidence type="ECO:0000313" key="2">
    <source>
        <dbReference type="EMBL" id="GLK87694.1"/>
    </source>
</evidence>
<reference evidence="2" key="1">
    <citation type="journal article" date="2014" name="Int. J. Syst. Evol. Microbiol.">
        <title>Complete genome sequence of Corynebacterium casei LMG S-19264T (=DSM 44701T), isolated from a smear-ripened cheese.</title>
        <authorList>
            <consortium name="US DOE Joint Genome Institute (JGI-PGF)"/>
            <person name="Walter F."/>
            <person name="Albersmeier A."/>
            <person name="Kalinowski J."/>
            <person name="Ruckert C."/>
        </authorList>
    </citation>
    <scope>NUCLEOTIDE SEQUENCE</scope>
    <source>
        <strain evidence="2">VKM B-2935</strain>
    </source>
</reference>
<proteinExistence type="inferred from homology"/>
<dbReference type="GO" id="GO:0016491">
    <property type="term" value="F:oxidoreductase activity"/>
    <property type="evidence" value="ECO:0007669"/>
    <property type="project" value="UniProtKB-ARBA"/>
</dbReference>
<dbReference type="SUPFAM" id="SSF51735">
    <property type="entry name" value="NAD(P)-binding Rossmann-fold domains"/>
    <property type="match status" value="1"/>
</dbReference>
<evidence type="ECO:0000313" key="3">
    <source>
        <dbReference type="Proteomes" id="UP001143328"/>
    </source>
</evidence>
<dbReference type="FunFam" id="3.40.50.720:FF:000311">
    <property type="entry name" value="Ornithine cyclodeaminase"/>
    <property type="match status" value="1"/>
</dbReference>
<protein>
    <submittedName>
        <fullName evidence="2">Ornithine cyclodeaminase</fullName>
    </submittedName>
</protein>
<dbReference type="Proteomes" id="UP001143328">
    <property type="component" value="Unassembled WGS sequence"/>
</dbReference>
<dbReference type="Gene3D" id="3.30.1780.10">
    <property type="entry name" value="ornithine cyclodeaminase, domain 1"/>
    <property type="match status" value="1"/>
</dbReference>
<dbReference type="Gene3D" id="3.40.50.720">
    <property type="entry name" value="NAD(P)-binding Rossmann-like Domain"/>
    <property type="match status" value="1"/>
</dbReference>
<comment type="similarity">
    <text evidence="1">Belongs to the ornithine cyclodeaminase/mu-crystallin family.</text>
</comment>